<dbReference type="InterPro" id="IPR029453">
    <property type="entry name" value="Rictor_IV"/>
</dbReference>
<feature type="region of interest" description="Disordered" evidence="3">
    <location>
        <begin position="60"/>
        <end position="83"/>
    </location>
</feature>
<evidence type="ECO:0000259" key="4">
    <source>
        <dbReference type="SMART" id="SM01307"/>
    </source>
</evidence>
<evidence type="ECO:0000313" key="7">
    <source>
        <dbReference type="EMBL" id="KNE98077.1"/>
    </source>
</evidence>
<evidence type="ECO:0000259" key="6">
    <source>
        <dbReference type="SMART" id="SM01310"/>
    </source>
</evidence>
<dbReference type="PANTHER" id="PTHR13298">
    <property type="entry name" value="CYTOSOLIC REGULATOR PIANISSIMO"/>
    <property type="match status" value="1"/>
</dbReference>
<dbReference type="SMART" id="SM01308">
    <property type="entry name" value="RICTOR_N"/>
    <property type="match status" value="1"/>
</dbReference>
<dbReference type="Pfam" id="PF14663">
    <property type="entry name" value="RasGEF_N_2"/>
    <property type="match status" value="1"/>
</dbReference>
<feature type="coiled-coil region" evidence="2">
    <location>
        <begin position="85"/>
        <end position="112"/>
    </location>
</feature>
<reference evidence="8" key="1">
    <citation type="submission" date="2014-03" db="EMBL/GenBank/DDBJ databases">
        <title>The Genome Sequence of Puccinia striiformis f. sp. tritici PST-78.</title>
        <authorList>
            <consortium name="The Broad Institute Genome Sequencing Platform"/>
            <person name="Cuomo C."/>
            <person name="Hulbert S."/>
            <person name="Chen X."/>
            <person name="Walker B."/>
            <person name="Young S.K."/>
            <person name="Zeng Q."/>
            <person name="Gargeya S."/>
            <person name="Fitzgerald M."/>
            <person name="Haas B."/>
            <person name="Abouelleil A."/>
            <person name="Alvarado L."/>
            <person name="Arachchi H.M."/>
            <person name="Berlin A.M."/>
            <person name="Chapman S.B."/>
            <person name="Goldberg J."/>
            <person name="Griggs A."/>
            <person name="Gujja S."/>
            <person name="Hansen M."/>
            <person name="Howarth C."/>
            <person name="Imamovic A."/>
            <person name="Larimer J."/>
            <person name="McCowan C."/>
            <person name="Montmayeur A."/>
            <person name="Murphy C."/>
            <person name="Neiman D."/>
            <person name="Pearson M."/>
            <person name="Priest M."/>
            <person name="Roberts A."/>
            <person name="Saif S."/>
            <person name="Shea T."/>
            <person name="Sisk P."/>
            <person name="Sykes S."/>
            <person name="Wortman J."/>
            <person name="Nusbaum C."/>
            <person name="Birren B."/>
        </authorList>
    </citation>
    <scope>NUCLEOTIDE SEQUENCE [LARGE SCALE GENOMIC DNA]</scope>
    <source>
        <strain evidence="8">race PST-78</strain>
    </source>
</reference>
<dbReference type="InterPro" id="IPR029452">
    <property type="entry name" value="RICTOR_V"/>
</dbReference>
<evidence type="ECO:0000256" key="2">
    <source>
        <dbReference type="SAM" id="Coils"/>
    </source>
</evidence>
<feature type="compositionally biased region" description="Polar residues" evidence="3">
    <location>
        <begin position="1520"/>
        <end position="1543"/>
    </location>
</feature>
<dbReference type="InterPro" id="IPR028267">
    <property type="entry name" value="Pianissimo_N"/>
</dbReference>
<feature type="domain" description="Rapamycin-insensitive companion of mTOR middle" evidence="4">
    <location>
        <begin position="785"/>
        <end position="1010"/>
    </location>
</feature>
<dbReference type="GO" id="GO:0038203">
    <property type="term" value="P:TORC2 signaling"/>
    <property type="evidence" value="ECO:0007669"/>
    <property type="project" value="TreeGrafter"/>
</dbReference>
<feature type="region of interest" description="Disordered" evidence="3">
    <location>
        <begin position="115"/>
        <end position="142"/>
    </location>
</feature>
<name>A0A0L0VFL0_9BASI</name>
<feature type="compositionally biased region" description="Gly residues" evidence="3">
    <location>
        <begin position="731"/>
        <end position="752"/>
    </location>
</feature>
<feature type="region of interest" description="Disordered" evidence="3">
    <location>
        <begin position="1"/>
        <end position="26"/>
    </location>
</feature>
<keyword evidence="8" id="KW-1185">Reference proteome</keyword>
<feature type="compositionally biased region" description="Polar residues" evidence="3">
    <location>
        <begin position="1"/>
        <end position="13"/>
    </location>
</feature>
<dbReference type="Pfam" id="PF14666">
    <property type="entry name" value="RICTOR_M"/>
    <property type="match status" value="1"/>
</dbReference>
<dbReference type="STRING" id="1165861.A0A0L0VFL0"/>
<dbReference type="SUPFAM" id="SSF48371">
    <property type="entry name" value="ARM repeat"/>
    <property type="match status" value="1"/>
</dbReference>
<evidence type="ECO:0008006" key="9">
    <source>
        <dbReference type="Google" id="ProtNLM"/>
    </source>
</evidence>
<comment type="similarity">
    <text evidence="1">Belongs to the RICTOR family.</text>
</comment>
<feature type="compositionally biased region" description="Acidic residues" evidence="3">
    <location>
        <begin position="1454"/>
        <end position="1468"/>
    </location>
</feature>
<feature type="domain" description="Rapamycin-insensitive companion of mTOR N-terminal" evidence="5">
    <location>
        <begin position="183"/>
        <end position="574"/>
    </location>
</feature>
<feature type="region of interest" description="Disordered" evidence="3">
    <location>
        <begin position="720"/>
        <end position="761"/>
    </location>
</feature>
<evidence type="ECO:0000259" key="5">
    <source>
        <dbReference type="SMART" id="SM01308"/>
    </source>
</evidence>
<dbReference type="Pfam" id="PF14664">
    <property type="entry name" value="RICTOR_N"/>
    <property type="match status" value="1"/>
</dbReference>
<feature type="region of interest" description="Disordered" evidence="3">
    <location>
        <begin position="1452"/>
        <end position="1480"/>
    </location>
</feature>
<evidence type="ECO:0000313" key="8">
    <source>
        <dbReference type="Proteomes" id="UP000054564"/>
    </source>
</evidence>
<dbReference type="Proteomes" id="UP000054564">
    <property type="component" value="Unassembled WGS sequence"/>
</dbReference>
<dbReference type="InterPro" id="IPR016024">
    <property type="entry name" value="ARM-type_fold"/>
</dbReference>
<dbReference type="SMART" id="SM01310">
    <property type="entry name" value="RICTOR_V"/>
    <property type="match status" value="1"/>
</dbReference>
<proteinExistence type="inferred from homology"/>
<feature type="compositionally biased region" description="Acidic residues" evidence="3">
    <location>
        <begin position="1495"/>
        <end position="1515"/>
    </location>
</feature>
<feature type="domain" description="Rapamycin-insensitive companion of mTOR" evidence="6">
    <location>
        <begin position="1209"/>
        <end position="1281"/>
    </location>
</feature>
<feature type="compositionally biased region" description="Low complexity" evidence="3">
    <location>
        <begin position="67"/>
        <end position="83"/>
    </location>
</feature>
<evidence type="ECO:0000256" key="3">
    <source>
        <dbReference type="SAM" id="MobiDB-lite"/>
    </source>
</evidence>
<dbReference type="GO" id="GO:0031932">
    <property type="term" value="C:TORC2 complex"/>
    <property type="evidence" value="ECO:0007669"/>
    <property type="project" value="InterPro"/>
</dbReference>
<feature type="region of interest" description="Disordered" evidence="3">
    <location>
        <begin position="1494"/>
        <end position="1549"/>
    </location>
</feature>
<accession>A0A0L0VFL0</accession>
<dbReference type="EMBL" id="AJIL01000061">
    <property type="protein sequence ID" value="KNE98077.1"/>
    <property type="molecule type" value="Genomic_DNA"/>
</dbReference>
<feature type="compositionally biased region" description="Low complexity" evidence="3">
    <location>
        <begin position="720"/>
        <end position="730"/>
    </location>
</feature>
<protein>
    <recommendedName>
        <fullName evidence="9">REM-1 domain-containing protein</fullName>
    </recommendedName>
</protein>
<evidence type="ECO:0000256" key="1">
    <source>
        <dbReference type="ARBA" id="ARBA00008878"/>
    </source>
</evidence>
<organism evidence="7 8">
    <name type="scientific">Puccinia striiformis f. sp. tritici PST-78</name>
    <dbReference type="NCBI Taxonomy" id="1165861"/>
    <lineage>
        <taxon>Eukaryota</taxon>
        <taxon>Fungi</taxon>
        <taxon>Dikarya</taxon>
        <taxon>Basidiomycota</taxon>
        <taxon>Pucciniomycotina</taxon>
        <taxon>Pucciniomycetes</taxon>
        <taxon>Pucciniales</taxon>
        <taxon>Pucciniaceae</taxon>
        <taxon>Puccinia</taxon>
    </lineage>
</organism>
<gene>
    <name evidence="7" type="ORF">PSTG_08751</name>
</gene>
<dbReference type="OrthoDB" id="271111at2759"/>
<sequence length="1557" mass="172902">MPATLSQSTQHKMNPSPEPAMTTSAASAKDNLKETLAGLRIKLERAEAIQRGAENLLHQVGAGQGTGPSSTATTTTNNNSNTGLHASVEAELDLANRNVKNLIKEIEAIEAISASSPRKGRRRLKTNDSAHSIPPPQSYPDDTIKIQSEIEELIKEFNIIINNDNNEQSSSSSSSLLLSESKLRKLSDLVKVQQPDYCKLNRKKFIEIGLMGLTDTYSTEIRAESYRLLRHSAHTLIDMNILRLSRIEYFLIKTLTRDPKSDYEKLQALILIRSLACHPRFLTLSIVRSIVSIAESTEEKLRQLAIESLGELMVRDFELLSQADGIKVIMQSLTDPSGGLKELAPYMASLVMAMIDRPICRQYLKPGIDFESALAAITEVNEPTSTQAQEERVRTSVKLVVLLLKSWTGLMFLCLNKKRSLRMYVQSMKVPSDSIRLILLDALFEIFQIKTPQWFNTFMSGKRLTYYQKPGQPSLQSSQSPINNKDIPEKTSERATLADHYHAILLLVFFDVKLLETLIEITESKGTRDEPIPGSTSIKQANLNSAMASKSSIVRKKASLLIAEILDLSNRILPLSYGTRIQSLPRLFELAASFQHGDHRSTGTAALREVDSLHRTKNRLASPFLMNRQQPGGNNSSHWDDFSLFRSFGIGSMGLNSVGGNSGSTVATSVNGLGLLSGVTNNNEGPSKVGGGSGVLGSSTSVNGLASGLSLITGGVSSTVTGSSSGTSGSSSGGGGSGGIGSGGGTGTGGSNNGSDHHLHHHLHHLPKHLLSHSDPRFRLHFINIDDVSFRNLVIETQVLVTKDHTRWNILKLLELIDGTLFMNPKRLEELTRSTKVMKRLLGFLHPFEGRYPYIKRTKHTSRYTKLACSTLQTLLSDPVGVKFLSEDKLVEQIGLGLRQLDQQTGTPTTELLFSQSRVEDTLTHGYFEMLGVLSKYPEGIKLMEKFKIFTSFYALCEMRTRDDLVKQVIENVDYSINGHCRLVLSKALTSSYKHVRLFSTHHLEKLISRADFSLSTGFAPYEHLKNHQGSSPTLLHDTKTWSIRLLLTQLYDPSPEVCGLAVEILEEACAASIEVLETVVKMRPSVENLGDVGAPLLLRFLSTSVGARYLNEIEWTEREMDDWFRERNRDYVIQLEVYLSKLLNADGTRDEEDDELIASVDGSLPPHFYGELVKTAEGREMLSSKGHFNEFLKTIRHHGLEESNLEIINHVKTALWAIGNIGASVGGLTFLEDECVVQDVVSIAERSNVFSVRGTCYFVLGLISSTSEGSELLEDVGWATVQTPLGIITGICVPTRLDKFVVNPTWKPKKKKLPDLSTCYIPFKSPIHRKILVSIANLSNHLLANNSSKTLARLKLRHRESFTDLGLFYRTLKILGNYHYRLMTRRYVMELFGDVKLDSTTVRKIHEAGELMKISRSDTSRTITNDPSSLKLNGEGMTTGYEVCLEELHENQDGEEEEDDDDSESENNENVRMEDLPIRSGSYLLEAYDKTDYCSDDDEDEEGDEEGLVDEETEMIGTIENSHTTPLNLSRSSASDHQTNGRHQPPIVTIRGFLVS</sequence>
<keyword evidence="2" id="KW-0175">Coiled coil</keyword>
<dbReference type="InterPro" id="IPR028268">
    <property type="entry name" value="Pianissimo_fam"/>
</dbReference>
<dbReference type="Pfam" id="PF14668">
    <property type="entry name" value="RICTOR_V"/>
    <property type="match status" value="1"/>
</dbReference>
<dbReference type="SMART" id="SM01303">
    <property type="entry name" value="RasGEF_N_2"/>
    <property type="match status" value="1"/>
</dbReference>
<dbReference type="SMART" id="SM01307">
    <property type="entry name" value="RICTOR_M"/>
    <property type="match status" value="1"/>
</dbReference>
<comment type="caution">
    <text evidence="7">The sequence shown here is derived from an EMBL/GenBank/DDBJ whole genome shotgun (WGS) entry which is preliminary data.</text>
</comment>
<dbReference type="InterPro" id="IPR029451">
    <property type="entry name" value="RICTOR_M"/>
</dbReference>
<dbReference type="PANTHER" id="PTHR13298:SF11">
    <property type="entry name" value="RAPAMYCIN-INSENSITIVE COMPANION OF MTOR"/>
    <property type="match status" value="1"/>
</dbReference>